<dbReference type="InterPro" id="IPR036393">
    <property type="entry name" value="AceGlu_kinase-like_sf"/>
</dbReference>
<comment type="subcellular location">
    <subcellularLocation>
        <location evidence="6">Cytoplasm</location>
    </subcellularLocation>
</comment>
<reference evidence="8 9" key="1">
    <citation type="submission" date="2018-06" db="EMBL/GenBank/DDBJ databases">
        <authorList>
            <consortium name="Pathogen Informatics"/>
            <person name="Doyle S."/>
        </authorList>
    </citation>
    <scope>NUCLEOTIDE SEQUENCE [LARGE SCALE GENOMIC DNA]</scope>
    <source>
        <strain evidence="8 9">NCTC10283</strain>
    </source>
</reference>
<accession>A0A376BWF1</accession>
<keyword evidence="9" id="KW-1185">Reference proteome</keyword>
<dbReference type="OrthoDB" id="9802238at2"/>
<dbReference type="InterPro" id="IPR001048">
    <property type="entry name" value="Asp/Glu/Uridylate_kinase"/>
</dbReference>
<dbReference type="EC" id="2.3.1.1" evidence="6"/>
<dbReference type="InterPro" id="IPR010167">
    <property type="entry name" value="NH2A_AcTrfase"/>
</dbReference>
<evidence type="ECO:0000313" key="9">
    <source>
        <dbReference type="Proteomes" id="UP000254209"/>
    </source>
</evidence>
<dbReference type="PIRSF" id="PIRSF000423">
    <property type="entry name" value="ArgA"/>
    <property type="match status" value="1"/>
</dbReference>
<dbReference type="SUPFAM" id="SSF53633">
    <property type="entry name" value="Carbamate kinase-like"/>
    <property type="match status" value="1"/>
</dbReference>
<comment type="miscellaneous">
    <text evidence="6">In bacteria which possess the bifunctional enzyme ornithine acetyltransferase/N-acetylglutamate synthase (ArgJ), ArgA fulfills an anaplerotic role.</text>
</comment>
<feature type="domain" description="N-acetyltransferase" evidence="7">
    <location>
        <begin position="286"/>
        <end position="425"/>
    </location>
</feature>
<dbReference type="Gene3D" id="3.40.630.30">
    <property type="match status" value="1"/>
</dbReference>
<dbReference type="CDD" id="cd04301">
    <property type="entry name" value="NAT_SF"/>
    <property type="match status" value="1"/>
</dbReference>
<dbReference type="STRING" id="1120980.GCA_000745955_00889"/>
<evidence type="ECO:0000256" key="6">
    <source>
        <dbReference type="HAMAP-Rule" id="MF_01105"/>
    </source>
</evidence>
<organism evidence="8 9">
    <name type="scientific">Alysiella crassa</name>
    <dbReference type="NCBI Taxonomy" id="153491"/>
    <lineage>
        <taxon>Bacteria</taxon>
        <taxon>Pseudomonadati</taxon>
        <taxon>Pseudomonadota</taxon>
        <taxon>Betaproteobacteria</taxon>
        <taxon>Neisseriales</taxon>
        <taxon>Neisseriaceae</taxon>
        <taxon>Alysiella</taxon>
    </lineage>
</organism>
<evidence type="ECO:0000259" key="7">
    <source>
        <dbReference type="PROSITE" id="PS51186"/>
    </source>
</evidence>
<evidence type="ECO:0000256" key="5">
    <source>
        <dbReference type="ARBA" id="ARBA00048372"/>
    </source>
</evidence>
<dbReference type="InterPro" id="IPR000182">
    <property type="entry name" value="GNAT_dom"/>
</dbReference>
<dbReference type="NCBIfam" id="NF003641">
    <property type="entry name" value="PRK05279.1"/>
    <property type="match status" value="1"/>
</dbReference>
<evidence type="ECO:0000256" key="3">
    <source>
        <dbReference type="ARBA" id="ARBA00022679"/>
    </source>
</evidence>
<evidence type="ECO:0000256" key="2">
    <source>
        <dbReference type="ARBA" id="ARBA00009145"/>
    </source>
</evidence>
<protein>
    <recommendedName>
        <fullName evidence="6">Amino-acid acetyltransferase</fullName>
        <ecNumber evidence="6">2.3.1.1</ecNumber>
    </recommendedName>
    <alternativeName>
        <fullName evidence="6">N-acetylglutamate synthase</fullName>
        <shortName evidence="6">AGS</shortName>
        <shortName evidence="6">NAGS</shortName>
    </alternativeName>
</protein>
<dbReference type="PANTHER" id="PTHR30602:SF12">
    <property type="entry name" value="AMINO-ACID ACETYLTRANSFERASE NAGS1, CHLOROPLASTIC-RELATED"/>
    <property type="match status" value="1"/>
</dbReference>
<gene>
    <name evidence="6 8" type="primary">argA</name>
    <name evidence="8" type="ORF">NCTC10283_02683</name>
</gene>
<evidence type="ECO:0000313" key="8">
    <source>
        <dbReference type="EMBL" id="SSY81118.1"/>
    </source>
</evidence>
<evidence type="ECO:0000256" key="4">
    <source>
        <dbReference type="ARBA" id="ARBA00023315"/>
    </source>
</evidence>
<dbReference type="Pfam" id="PF00696">
    <property type="entry name" value="AA_kinase"/>
    <property type="match status" value="1"/>
</dbReference>
<proteinExistence type="inferred from homology"/>
<comment type="pathway">
    <text evidence="1 6">Amino-acid biosynthesis; L-arginine biosynthesis; N(2)-acetyl-L-ornithine from L-glutamate: step 1/4.</text>
</comment>
<evidence type="ECO:0000256" key="1">
    <source>
        <dbReference type="ARBA" id="ARBA00004925"/>
    </source>
</evidence>
<comment type="similarity">
    <text evidence="2 6">Belongs to the acetyltransferase family. ArgA subfamily.</text>
</comment>
<dbReference type="AlphaFoldDB" id="A0A376BWF1"/>
<dbReference type="PROSITE" id="PS51186">
    <property type="entry name" value="GNAT"/>
    <property type="match status" value="1"/>
</dbReference>
<dbReference type="HAMAP" id="MF_01105">
    <property type="entry name" value="N_acetyl_glu_synth"/>
    <property type="match status" value="1"/>
</dbReference>
<name>A0A376BWF1_9NEIS</name>
<dbReference type="EMBL" id="UFSO01000003">
    <property type="protein sequence ID" value="SSY81118.1"/>
    <property type="molecule type" value="Genomic_DNA"/>
</dbReference>
<keyword evidence="6" id="KW-0963">Cytoplasm</keyword>
<keyword evidence="4 6" id="KW-0012">Acyltransferase</keyword>
<comment type="catalytic activity">
    <reaction evidence="5 6">
        <text>L-glutamate + acetyl-CoA = N-acetyl-L-glutamate + CoA + H(+)</text>
        <dbReference type="Rhea" id="RHEA:24292"/>
        <dbReference type="ChEBI" id="CHEBI:15378"/>
        <dbReference type="ChEBI" id="CHEBI:29985"/>
        <dbReference type="ChEBI" id="CHEBI:44337"/>
        <dbReference type="ChEBI" id="CHEBI:57287"/>
        <dbReference type="ChEBI" id="CHEBI:57288"/>
        <dbReference type="EC" id="2.3.1.1"/>
    </reaction>
</comment>
<dbReference type="SUPFAM" id="SSF55729">
    <property type="entry name" value="Acyl-CoA N-acyltransferases (Nat)"/>
    <property type="match status" value="1"/>
</dbReference>
<dbReference type="GO" id="GO:0004042">
    <property type="term" value="F:L-glutamate N-acetyltransferase activity"/>
    <property type="evidence" value="ECO:0007669"/>
    <property type="project" value="UniProtKB-UniRule"/>
</dbReference>
<keyword evidence="3 6" id="KW-0808">Transferase</keyword>
<keyword evidence="6" id="KW-0055">Arginine biosynthesis</keyword>
<dbReference type="GO" id="GO:0006526">
    <property type="term" value="P:L-arginine biosynthetic process"/>
    <property type="evidence" value="ECO:0007669"/>
    <property type="project" value="UniProtKB-UniRule"/>
</dbReference>
<dbReference type="PANTHER" id="PTHR30602">
    <property type="entry name" value="AMINO-ACID ACETYLTRANSFERASE"/>
    <property type="match status" value="1"/>
</dbReference>
<dbReference type="InterPro" id="IPR016181">
    <property type="entry name" value="Acyl_CoA_acyltransferase"/>
</dbReference>
<dbReference type="GO" id="GO:0005737">
    <property type="term" value="C:cytoplasm"/>
    <property type="evidence" value="ECO:0007669"/>
    <property type="project" value="UniProtKB-SubCell"/>
</dbReference>
<dbReference type="Pfam" id="PF13508">
    <property type="entry name" value="Acetyltransf_7"/>
    <property type="match status" value="1"/>
</dbReference>
<dbReference type="Proteomes" id="UP000254209">
    <property type="component" value="Unassembled WGS sequence"/>
</dbReference>
<sequence>MPHTQFVHAFREAAPYIHYLRGKTLVIGIASSLLQGQTLASIAADLNLLAALGIKLVLVHGSDCQINELCKQAQISPHFHQHRRVTDTAVLTLAQQACGQVQFAFQAALSLGFAHSPQRTPRLRVATGNFIVAKPLGVLDGVDMDYTGQVRKLDCAAMADYLAQNAIVLLSPMGVSMSGQAYHLAMAEVAAAAAIQLQAEKLIFLTEWDGIFHQNNELAHELTAAQAHELLAETTPQSPILHAAVEALQHNVSRVQVLSGSLNGGLLRELFTREGVGTSIAPTPFMTVRAAQEFDIADIIALIRPLEERGVLVRRSREYLENHIHEFHVLENDRQIYGCVMLKQFADNADVAELACLVVSPNARDGGYGDLLLQHIISQTKILGKRRLFALTTHTSDWFAERGFQAACVDDLPPERALEYAESGRQSRVFVMDLSN</sequence>
<dbReference type="NCBIfam" id="TIGR01890">
    <property type="entry name" value="N-Ac-Glu-synth"/>
    <property type="match status" value="1"/>
</dbReference>
<dbReference type="Gene3D" id="3.40.1160.10">
    <property type="entry name" value="Acetylglutamate kinase-like"/>
    <property type="match status" value="1"/>
</dbReference>
<dbReference type="RefSeq" id="WP_034292023.1">
    <property type="nucleotide sequence ID" value="NZ_CP091519.2"/>
</dbReference>
<keyword evidence="6" id="KW-0028">Amino-acid biosynthesis</keyword>
<dbReference type="UniPathway" id="UPA00068">
    <property type="reaction ID" value="UER00106"/>
</dbReference>